<proteinExistence type="predicted"/>
<feature type="region of interest" description="Disordered" evidence="2">
    <location>
        <begin position="1"/>
        <end position="93"/>
    </location>
</feature>
<feature type="region of interest" description="Disordered" evidence="2">
    <location>
        <begin position="122"/>
        <end position="151"/>
    </location>
</feature>
<dbReference type="GeneID" id="111100176"/>
<dbReference type="InterPro" id="IPR003347">
    <property type="entry name" value="JmjC_dom"/>
</dbReference>
<sequence length="580" mass="65845">MPFAPTLKLRSTGSRLSARGRLGSTPSNRQQPIPSPSSRRSSDAGGFFCEETSMTMGSKKKQVRSNGTVTQNGKKMSNGVSEKRRKNEDSPTVTRTVQMSAFIVIIIAFVIMYRTDFSSVSSTEQSSSQSKSSQDSSVSQNSMSSDPSNWRPASKEALRLYGSSKCTVDRRDVGDLTVKEFEETYRFKKPVIVRFPEGASGWTDPRKWALPSLKKEYGQWYVLSGNSLEIVRKGGNGDIQSSFTEFVDSLMQDRDEIGEPFYIFDRMFYNDSSLPRTLKPPKYFEIKDGVDDSIFFLGASSSGVSFHKHADAWNGVIYGQKRWFLYPTTHTPPGGVYPGFTQMEWYNKIYPSLSEADSPMECVQEAGEILYLPEGTYHGTINLGDTVAIGIQKKLAAIETEKLFYKELNLEQATPGANRDKLLQERIKIFQKLHKLLPENTEVMMKLGQAMADTGRVEDGLKLTQQAIDKDPHFLIAHLNKAKMHIQRNEKQKAEEILKFILKMNPKLWDIHATYGDFLMNNQRFKEAEKMYKKGTEVKPDLLPFWVNLRNAQQQNGNTQGARETTQIIERLHREQQSRQ</sequence>
<dbReference type="Gene3D" id="2.60.120.650">
    <property type="entry name" value="Cupin"/>
    <property type="match status" value="1"/>
</dbReference>
<dbReference type="PROSITE" id="PS50005">
    <property type="entry name" value="TPR"/>
    <property type="match status" value="1"/>
</dbReference>
<dbReference type="GO" id="GO:0005634">
    <property type="term" value="C:nucleus"/>
    <property type="evidence" value="ECO:0007669"/>
    <property type="project" value="TreeGrafter"/>
</dbReference>
<dbReference type="InterPro" id="IPR019734">
    <property type="entry name" value="TPR_rpt"/>
</dbReference>
<dbReference type="Proteomes" id="UP000694844">
    <property type="component" value="Chromosome 6"/>
</dbReference>
<dbReference type="Pfam" id="PF13621">
    <property type="entry name" value="Cupin_8"/>
    <property type="match status" value="1"/>
</dbReference>
<evidence type="ECO:0000313" key="4">
    <source>
        <dbReference type="Proteomes" id="UP000694844"/>
    </source>
</evidence>
<feature type="domain" description="JmjC" evidence="3">
    <location>
        <begin position="263"/>
        <end position="412"/>
    </location>
</feature>
<dbReference type="SUPFAM" id="SSF51197">
    <property type="entry name" value="Clavaminate synthase-like"/>
    <property type="match status" value="1"/>
</dbReference>
<evidence type="ECO:0000256" key="1">
    <source>
        <dbReference type="PROSITE-ProRule" id="PRU00339"/>
    </source>
</evidence>
<dbReference type="SMART" id="SM00028">
    <property type="entry name" value="TPR"/>
    <property type="match status" value="3"/>
</dbReference>
<dbReference type="RefSeq" id="XP_022287532.1">
    <property type="nucleotide sequence ID" value="XM_022431824.1"/>
</dbReference>
<reference evidence="5" key="1">
    <citation type="submission" date="2025-08" db="UniProtKB">
        <authorList>
            <consortium name="RefSeq"/>
        </authorList>
    </citation>
    <scope>IDENTIFICATION</scope>
    <source>
        <tissue evidence="5">Whole sample</tissue>
    </source>
</reference>
<dbReference type="PROSITE" id="PS51184">
    <property type="entry name" value="JMJC"/>
    <property type="match status" value="1"/>
</dbReference>
<dbReference type="PANTHER" id="PTHR12480:SF21">
    <property type="entry name" value="JMJC DOMAIN-CONTAINING PROTEIN 8"/>
    <property type="match status" value="1"/>
</dbReference>
<dbReference type="OrthoDB" id="438164at2759"/>
<dbReference type="AlphaFoldDB" id="A0A8B8A7T7"/>
<keyword evidence="1" id="KW-0802">TPR repeat</keyword>
<accession>A0A8B8A7T7</accession>
<evidence type="ECO:0000259" key="3">
    <source>
        <dbReference type="PROSITE" id="PS51184"/>
    </source>
</evidence>
<feature type="compositionally biased region" description="Low complexity" evidence="2">
    <location>
        <begin position="26"/>
        <end position="39"/>
    </location>
</feature>
<name>A0A8B8A7T7_CRAVI</name>
<dbReference type="SUPFAM" id="SSF48452">
    <property type="entry name" value="TPR-like"/>
    <property type="match status" value="1"/>
</dbReference>
<evidence type="ECO:0000256" key="2">
    <source>
        <dbReference type="SAM" id="MobiDB-lite"/>
    </source>
</evidence>
<feature type="repeat" description="TPR" evidence="1">
    <location>
        <begin position="441"/>
        <end position="474"/>
    </location>
</feature>
<dbReference type="InterPro" id="IPR050910">
    <property type="entry name" value="JMJD6_ArgDemeth/LysHydrox"/>
</dbReference>
<dbReference type="InterPro" id="IPR041667">
    <property type="entry name" value="Cupin_8"/>
</dbReference>
<dbReference type="Gene3D" id="1.25.40.10">
    <property type="entry name" value="Tetratricopeptide repeat domain"/>
    <property type="match status" value="1"/>
</dbReference>
<dbReference type="KEGG" id="cvn:111100176"/>
<dbReference type="GO" id="GO:0000987">
    <property type="term" value="F:cis-regulatory region sequence-specific DNA binding"/>
    <property type="evidence" value="ECO:0007669"/>
    <property type="project" value="TreeGrafter"/>
</dbReference>
<feature type="compositionally biased region" description="Polar residues" evidence="2">
    <location>
        <begin position="64"/>
        <end position="80"/>
    </location>
</feature>
<protein>
    <submittedName>
        <fullName evidence="5">Uncharacterized protein LOC111100176 isoform X1</fullName>
    </submittedName>
</protein>
<organism evidence="4 5">
    <name type="scientific">Crassostrea virginica</name>
    <name type="common">Eastern oyster</name>
    <dbReference type="NCBI Taxonomy" id="6565"/>
    <lineage>
        <taxon>Eukaryota</taxon>
        <taxon>Metazoa</taxon>
        <taxon>Spiralia</taxon>
        <taxon>Lophotrochozoa</taxon>
        <taxon>Mollusca</taxon>
        <taxon>Bivalvia</taxon>
        <taxon>Autobranchia</taxon>
        <taxon>Pteriomorphia</taxon>
        <taxon>Ostreida</taxon>
        <taxon>Ostreoidea</taxon>
        <taxon>Ostreidae</taxon>
        <taxon>Crassostrea</taxon>
    </lineage>
</organism>
<keyword evidence="4" id="KW-1185">Reference proteome</keyword>
<evidence type="ECO:0000313" key="5">
    <source>
        <dbReference type="RefSeq" id="XP_022287532.1"/>
    </source>
</evidence>
<feature type="compositionally biased region" description="Low complexity" evidence="2">
    <location>
        <begin position="122"/>
        <end position="148"/>
    </location>
</feature>
<dbReference type="InterPro" id="IPR011990">
    <property type="entry name" value="TPR-like_helical_dom_sf"/>
</dbReference>
<dbReference type="SMART" id="SM00558">
    <property type="entry name" value="JmjC"/>
    <property type="match status" value="1"/>
</dbReference>
<gene>
    <name evidence="5" type="primary">LOC111100176</name>
</gene>
<dbReference type="PANTHER" id="PTHR12480">
    <property type="entry name" value="ARGININE DEMETHYLASE AND LYSYL-HYDROXYLASE JMJD"/>
    <property type="match status" value="1"/>
</dbReference>
<dbReference type="Pfam" id="PF14559">
    <property type="entry name" value="TPR_19"/>
    <property type="match status" value="1"/>
</dbReference>